<keyword evidence="2" id="KW-1003">Cell membrane</keyword>
<dbReference type="InterPro" id="IPR001173">
    <property type="entry name" value="Glyco_trans_2-like"/>
</dbReference>
<evidence type="ECO:0000256" key="5">
    <source>
        <dbReference type="ARBA" id="ARBA00023136"/>
    </source>
</evidence>
<evidence type="ECO:0000313" key="7">
    <source>
        <dbReference type="EMBL" id="MUV12913.1"/>
    </source>
</evidence>
<evidence type="ECO:0000313" key="8">
    <source>
        <dbReference type="Proteomes" id="UP000479692"/>
    </source>
</evidence>
<dbReference type="Gene3D" id="3.90.550.10">
    <property type="entry name" value="Spore Coat Polysaccharide Biosynthesis Protein SpsA, Chain A"/>
    <property type="match status" value="1"/>
</dbReference>
<evidence type="ECO:0000259" key="6">
    <source>
        <dbReference type="Pfam" id="PF00535"/>
    </source>
</evidence>
<dbReference type="GO" id="GO:0016757">
    <property type="term" value="F:glycosyltransferase activity"/>
    <property type="evidence" value="ECO:0007669"/>
    <property type="project" value="UniProtKB-KW"/>
</dbReference>
<organism evidence="7 8">
    <name type="scientific">Noviluteimonas gilva</name>
    <dbReference type="NCBI Taxonomy" id="2682097"/>
    <lineage>
        <taxon>Bacteria</taxon>
        <taxon>Pseudomonadati</taxon>
        <taxon>Pseudomonadota</taxon>
        <taxon>Gammaproteobacteria</taxon>
        <taxon>Lysobacterales</taxon>
        <taxon>Lysobacteraceae</taxon>
        <taxon>Noviluteimonas</taxon>
    </lineage>
</organism>
<dbReference type="PANTHER" id="PTHR43646:SF2">
    <property type="entry name" value="GLYCOSYLTRANSFERASE 2-LIKE DOMAIN-CONTAINING PROTEIN"/>
    <property type="match status" value="1"/>
</dbReference>
<evidence type="ECO:0000256" key="2">
    <source>
        <dbReference type="ARBA" id="ARBA00022475"/>
    </source>
</evidence>
<sequence length="232" mass="25287">MWSFLIPAHDEAPLIGATLDAIHAAAHDCGVAYELIVVDDDSTDATGDVARAHGAQVVRVAFRHIAATRNAGAAAATGTRLCFVDADTLIDARLLRAAIAALDAGAVGGGCAVELDGDVRGSVRLFTAAVMHVFRWMRVTPGCFVYCTRAAFDATGGFDTNYYAGEDVAFSRALATVGRVRILREAVRTSDRKLRTFGVLDHLRLMFRFALRGRRILRSRDHLALWYDKRRH</sequence>
<dbReference type="RefSeq" id="WP_156639747.1">
    <property type="nucleotide sequence ID" value="NZ_WOXT01000001.1"/>
</dbReference>
<dbReference type="Pfam" id="PF00535">
    <property type="entry name" value="Glycos_transf_2"/>
    <property type="match status" value="1"/>
</dbReference>
<keyword evidence="8" id="KW-1185">Reference proteome</keyword>
<protein>
    <submittedName>
        <fullName evidence="7">Glycosyltransferase</fullName>
    </submittedName>
</protein>
<comment type="caution">
    <text evidence="7">The sequence shown here is derived from an EMBL/GenBank/DDBJ whole genome shotgun (WGS) entry which is preliminary data.</text>
</comment>
<feature type="domain" description="Glycosyltransferase 2-like" evidence="6">
    <location>
        <begin position="3"/>
        <end position="121"/>
    </location>
</feature>
<comment type="subcellular location">
    <subcellularLocation>
        <location evidence="1">Cell membrane</location>
    </subcellularLocation>
</comment>
<evidence type="ECO:0000256" key="4">
    <source>
        <dbReference type="ARBA" id="ARBA00022679"/>
    </source>
</evidence>
<evidence type="ECO:0000256" key="1">
    <source>
        <dbReference type="ARBA" id="ARBA00004236"/>
    </source>
</evidence>
<keyword evidence="5" id="KW-0472">Membrane</keyword>
<keyword evidence="3" id="KW-0328">Glycosyltransferase</keyword>
<keyword evidence="4 7" id="KW-0808">Transferase</keyword>
<dbReference type="Proteomes" id="UP000479692">
    <property type="component" value="Unassembled WGS sequence"/>
</dbReference>
<reference evidence="7 8" key="1">
    <citation type="submission" date="2019-12" db="EMBL/GenBank/DDBJ databases">
        <authorList>
            <person name="Xu J."/>
        </authorList>
    </citation>
    <scope>NUCLEOTIDE SEQUENCE [LARGE SCALE GENOMIC DNA]</scope>
    <source>
        <strain evidence="7 8">HX-5-24</strain>
    </source>
</reference>
<dbReference type="InterPro" id="IPR029044">
    <property type="entry name" value="Nucleotide-diphossugar_trans"/>
</dbReference>
<dbReference type="AlphaFoldDB" id="A0A7C9HPM4"/>
<dbReference type="SUPFAM" id="SSF53448">
    <property type="entry name" value="Nucleotide-diphospho-sugar transferases"/>
    <property type="match status" value="1"/>
</dbReference>
<proteinExistence type="predicted"/>
<dbReference type="EMBL" id="WOXT01000001">
    <property type="protein sequence ID" value="MUV12913.1"/>
    <property type="molecule type" value="Genomic_DNA"/>
</dbReference>
<dbReference type="PANTHER" id="PTHR43646">
    <property type="entry name" value="GLYCOSYLTRANSFERASE"/>
    <property type="match status" value="1"/>
</dbReference>
<gene>
    <name evidence="7" type="ORF">GN331_01675</name>
</gene>
<evidence type="ECO:0000256" key="3">
    <source>
        <dbReference type="ARBA" id="ARBA00022676"/>
    </source>
</evidence>
<name>A0A7C9HPM4_9GAMM</name>
<accession>A0A7C9HPM4</accession>
<dbReference type="GO" id="GO:0005886">
    <property type="term" value="C:plasma membrane"/>
    <property type="evidence" value="ECO:0007669"/>
    <property type="project" value="UniProtKB-SubCell"/>
</dbReference>